<dbReference type="Proteomes" id="UP000199155">
    <property type="component" value="Unassembled WGS sequence"/>
</dbReference>
<keyword evidence="3" id="KW-1185">Reference proteome</keyword>
<sequence>MVSPSSPDCEECLENNLERYLDALLTKKTAKYKTLFKGEKGDPGTPGGPEDPQTPRGPSW</sequence>
<name>A0A1G9HZW8_9ACTN</name>
<dbReference type="AlphaFoldDB" id="A0A1G9HZW8"/>
<protein>
    <submittedName>
        <fullName evidence="2">Uncharacterized protein</fullName>
    </submittedName>
</protein>
<proteinExistence type="predicted"/>
<dbReference type="RefSeq" id="WP_093616922.1">
    <property type="nucleotide sequence ID" value="NZ_FNFF01000021.1"/>
</dbReference>
<evidence type="ECO:0000313" key="2">
    <source>
        <dbReference type="EMBL" id="SDL18508.1"/>
    </source>
</evidence>
<organism evidence="2 3">
    <name type="scientific">Streptomyces indicus</name>
    <dbReference type="NCBI Taxonomy" id="417292"/>
    <lineage>
        <taxon>Bacteria</taxon>
        <taxon>Bacillati</taxon>
        <taxon>Actinomycetota</taxon>
        <taxon>Actinomycetes</taxon>
        <taxon>Kitasatosporales</taxon>
        <taxon>Streptomycetaceae</taxon>
        <taxon>Streptomyces</taxon>
    </lineage>
</organism>
<dbReference type="EMBL" id="FNFF01000021">
    <property type="protein sequence ID" value="SDL18508.1"/>
    <property type="molecule type" value="Genomic_DNA"/>
</dbReference>
<reference evidence="2 3" key="1">
    <citation type="submission" date="2016-10" db="EMBL/GenBank/DDBJ databases">
        <authorList>
            <person name="de Groot N.N."/>
        </authorList>
    </citation>
    <scope>NUCLEOTIDE SEQUENCE [LARGE SCALE GENOMIC DNA]</scope>
    <source>
        <strain evidence="2 3">CGMCC 4.5727</strain>
    </source>
</reference>
<gene>
    <name evidence="2" type="ORF">SAMN05421806_1214</name>
</gene>
<feature type="region of interest" description="Disordered" evidence="1">
    <location>
        <begin position="36"/>
        <end position="60"/>
    </location>
</feature>
<accession>A0A1G9HZW8</accession>
<evidence type="ECO:0000313" key="3">
    <source>
        <dbReference type="Proteomes" id="UP000199155"/>
    </source>
</evidence>
<evidence type="ECO:0000256" key="1">
    <source>
        <dbReference type="SAM" id="MobiDB-lite"/>
    </source>
</evidence>